<dbReference type="InterPro" id="IPR016135">
    <property type="entry name" value="UBQ-conjugating_enzyme/RWD"/>
</dbReference>
<keyword evidence="3" id="KW-1185">Reference proteome</keyword>
<sequence length="757" mass="86022">MASSPSLISRLYKDLAELHDSPYPGLAVFIDDANVRKFCLVLTPPAGPWKNLSLHFEVSLPEDWPISPPKISCSSRLNHPNLFGSGRWSYICCDLLKTKAEIYRGDGYTGGYSPALTLRGLFLQFLTFFSSTKIDQDYGGCVEIGDSIVVRYVREESESVLRPHLNGHGRHKCPTCGKRRVPTGDLGLQECAACASRRVPGSLNWSRMALPPQDEWTEEEMQVHLPTQDELRQEWEKDESPATVIRREMTEIGPLLEMVKSSGGSTLHRIENRNNRWRATLDSISTFRCKHCPYGTDAVPHCVRVVAVAPVDMDQSTTPLLTPPAVCKLGLLNDDVLYDVALHLPSESLISFSAAYPRLHDIVQSMHVLLQRELRCFFLRTRLSESILGIGIALDFGSRSLSSDFDWLSQRAFVEFKVRESVEKREFAFFLPLAFSRPHFMRAYHSIWRSLEDLDAEVQYAENQMSRNPRRRPAGPPQHQETVGVVYRMMNNIVVSLMKSCDTALGAPGTSSQTLLHASEKAVVAYCHLFHLLICLARTDPQILRGATTRLRRFIDRKDSRTKTHVPDLGELIILIMLVLCRPPVGGGPPIRWSSLAGPFLEEVITRNARWVLKDSPQLEVMEQGPSDYRLAETFFRSKTSLRLVMFQITFLSLFISAYGADISRLDNDYGFPEKELPARMVEEVKAIYKINTWPAFFTRVRFPQGVGFGKEKFSEMLRDAMKTSAARRYHRPSPFHRLSQLRVERQAAEEEWLSRQ</sequence>
<evidence type="ECO:0000259" key="1">
    <source>
        <dbReference type="PROSITE" id="PS50127"/>
    </source>
</evidence>
<accession>A0AAD7F319</accession>
<dbReference type="InterPro" id="IPR000608">
    <property type="entry name" value="UBC"/>
</dbReference>
<dbReference type="Gene3D" id="3.10.110.10">
    <property type="entry name" value="Ubiquitin Conjugating Enzyme"/>
    <property type="match status" value="1"/>
</dbReference>
<reference evidence="2" key="1">
    <citation type="submission" date="2023-03" db="EMBL/GenBank/DDBJ databases">
        <title>Massive genome expansion in bonnet fungi (Mycena s.s.) driven by repeated elements and novel gene families across ecological guilds.</title>
        <authorList>
            <consortium name="Lawrence Berkeley National Laboratory"/>
            <person name="Harder C.B."/>
            <person name="Miyauchi S."/>
            <person name="Viragh M."/>
            <person name="Kuo A."/>
            <person name="Thoen E."/>
            <person name="Andreopoulos B."/>
            <person name="Lu D."/>
            <person name="Skrede I."/>
            <person name="Drula E."/>
            <person name="Henrissat B."/>
            <person name="Morin E."/>
            <person name="Kohler A."/>
            <person name="Barry K."/>
            <person name="LaButti K."/>
            <person name="Morin E."/>
            <person name="Salamov A."/>
            <person name="Lipzen A."/>
            <person name="Mereny Z."/>
            <person name="Hegedus B."/>
            <person name="Baldrian P."/>
            <person name="Stursova M."/>
            <person name="Weitz H."/>
            <person name="Taylor A."/>
            <person name="Grigoriev I.V."/>
            <person name="Nagy L.G."/>
            <person name="Martin F."/>
            <person name="Kauserud H."/>
        </authorList>
    </citation>
    <scope>NUCLEOTIDE SEQUENCE</scope>
    <source>
        <strain evidence="2">CBHHK002</strain>
    </source>
</reference>
<dbReference type="SMART" id="SM00212">
    <property type="entry name" value="UBCc"/>
    <property type="match status" value="1"/>
</dbReference>
<comment type="caution">
    <text evidence="2">The sequence shown here is derived from an EMBL/GenBank/DDBJ whole genome shotgun (WGS) entry which is preliminary data.</text>
</comment>
<dbReference type="PROSITE" id="PS50127">
    <property type="entry name" value="UBC_2"/>
    <property type="match status" value="1"/>
</dbReference>
<name>A0AAD7F319_9AGAR</name>
<gene>
    <name evidence="2" type="ORF">DFH08DRAFT_1072356</name>
</gene>
<dbReference type="AlphaFoldDB" id="A0AAD7F319"/>
<organism evidence="2 3">
    <name type="scientific">Mycena albidolilacea</name>
    <dbReference type="NCBI Taxonomy" id="1033008"/>
    <lineage>
        <taxon>Eukaryota</taxon>
        <taxon>Fungi</taxon>
        <taxon>Dikarya</taxon>
        <taxon>Basidiomycota</taxon>
        <taxon>Agaricomycotina</taxon>
        <taxon>Agaricomycetes</taxon>
        <taxon>Agaricomycetidae</taxon>
        <taxon>Agaricales</taxon>
        <taxon>Marasmiineae</taxon>
        <taxon>Mycenaceae</taxon>
        <taxon>Mycena</taxon>
    </lineage>
</organism>
<evidence type="ECO:0000313" key="2">
    <source>
        <dbReference type="EMBL" id="KAJ7366962.1"/>
    </source>
</evidence>
<dbReference type="EMBL" id="JARIHO010000002">
    <property type="protein sequence ID" value="KAJ7366962.1"/>
    <property type="molecule type" value="Genomic_DNA"/>
</dbReference>
<proteinExistence type="predicted"/>
<dbReference type="Pfam" id="PF00179">
    <property type="entry name" value="UQ_con"/>
    <property type="match status" value="1"/>
</dbReference>
<protein>
    <recommendedName>
        <fullName evidence="1">UBC core domain-containing protein</fullName>
    </recommendedName>
</protein>
<dbReference type="SUPFAM" id="SSF54495">
    <property type="entry name" value="UBC-like"/>
    <property type="match status" value="1"/>
</dbReference>
<feature type="domain" description="UBC core" evidence="1">
    <location>
        <begin position="6"/>
        <end position="170"/>
    </location>
</feature>
<evidence type="ECO:0000313" key="3">
    <source>
        <dbReference type="Proteomes" id="UP001218218"/>
    </source>
</evidence>
<dbReference type="Proteomes" id="UP001218218">
    <property type="component" value="Unassembled WGS sequence"/>
</dbReference>